<gene>
    <name evidence="6" type="ORF">HNR61_008578</name>
</gene>
<dbReference type="Pfam" id="PF16859">
    <property type="entry name" value="TetR_C_11"/>
    <property type="match status" value="1"/>
</dbReference>
<dbReference type="InterPro" id="IPR001647">
    <property type="entry name" value="HTH_TetR"/>
</dbReference>
<accession>A0A7W3LZ59</accession>
<feature type="domain" description="HTH tetR-type" evidence="5">
    <location>
        <begin position="12"/>
        <end position="72"/>
    </location>
</feature>
<name>A0A7W3LZ59_ACTNM</name>
<dbReference type="SUPFAM" id="SSF48498">
    <property type="entry name" value="Tetracyclin repressor-like, C-terminal domain"/>
    <property type="match status" value="1"/>
</dbReference>
<dbReference type="SUPFAM" id="SSF46689">
    <property type="entry name" value="Homeodomain-like"/>
    <property type="match status" value="1"/>
</dbReference>
<dbReference type="InterPro" id="IPR009057">
    <property type="entry name" value="Homeodomain-like_sf"/>
</dbReference>
<evidence type="ECO:0000256" key="4">
    <source>
        <dbReference type="PROSITE-ProRule" id="PRU00335"/>
    </source>
</evidence>
<dbReference type="PROSITE" id="PS50977">
    <property type="entry name" value="HTH_TETR_2"/>
    <property type="match status" value="1"/>
</dbReference>
<evidence type="ECO:0000259" key="5">
    <source>
        <dbReference type="PROSITE" id="PS50977"/>
    </source>
</evidence>
<dbReference type="EMBL" id="JACJIA010000018">
    <property type="protein sequence ID" value="MBA8956888.1"/>
    <property type="molecule type" value="Genomic_DNA"/>
</dbReference>
<organism evidence="6 7">
    <name type="scientific">Actinomadura namibiensis</name>
    <dbReference type="NCBI Taxonomy" id="182080"/>
    <lineage>
        <taxon>Bacteria</taxon>
        <taxon>Bacillati</taxon>
        <taxon>Actinomycetota</taxon>
        <taxon>Actinomycetes</taxon>
        <taxon>Streptosporangiales</taxon>
        <taxon>Thermomonosporaceae</taxon>
        <taxon>Actinomadura</taxon>
    </lineage>
</organism>
<keyword evidence="7" id="KW-1185">Reference proteome</keyword>
<evidence type="ECO:0000313" key="6">
    <source>
        <dbReference type="EMBL" id="MBA8956888.1"/>
    </source>
</evidence>
<comment type="caution">
    <text evidence="6">The sequence shown here is derived from an EMBL/GenBank/DDBJ whole genome shotgun (WGS) entry which is preliminary data.</text>
</comment>
<dbReference type="InterPro" id="IPR036271">
    <property type="entry name" value="Tet_transcr_reg_TetR-rel_C_sf"/>
</dbReference>
<evidence type="ECO:0000256" key="1">
    <source>
        <dbReference type="ARBA" id="ARBA00023015"/>
    </source>
</evidence>
<proteinExistence type="predicted"/>
<keyword evidence="2 4" id="KW-0238">DNA-binding</keyword>
<keyword evidence="1" id="KW-0805">Transcription regulation</keyword>
<dbReference type="GO" id="GO:0003677">
    <property type="term" value="F:DNA binding"/>
    <property type="evidence" value="ECO:0007669"/>
    <property type="project" value="UniProtKB-UniRule"/>
</dbReference>
<dbReference type="Pfam" id="PF00440">
    <property type="entry name" value="TetR_N"/>
    <property type="match status" value="1"/>
</dbReference>
<sequence>MTRPGRPAGPSSDTATTVLTAALELLLTEGAAALVPQRLHAETGVARSTIYRHWPTPRHVLEAIIEVAPVRSPEPTGDLARDLHTQVDLLCDRLEGKPVGAVLQALIVAASWDASTVDLRCRYVRDLMTPFETVLCAAGLEESRVTEWVSAITAPALVDSLLLNLPVPRARAHRAVEAVLAELELT</sequence>
<dbReference type="Proteomes" id="UP000572680">
    <property type="component" value="Unassembled WGS sequence"/>
</dbReference>
<keyword evidence="3" id="KW-0804">Transcription</keyword>
<feature type="DNA-binding region" description="H-T-H motif" evidence="4">
    <location>
        <begin position="35"/>
        <end position="54"/>
    </location>
</feature>
<evidence type="ECO:0000313" key="7">
    <source>
        <dbReference type="Proteomes" id="UP000572680"/>
    </source>
</evidence>
<dbReference type="RefSeq" id="WP_182848762.1">
    <property type="nucleotide sequence ID" value="NZ_BAAALP010000073.1"/>
</dbReference>
<dbReference type="Gene3D" id="1.10.10.60">
    <property type="entry name" value="Homeodomain-like"/>
    <property type="match status" value="1"/>
</dbReference>
<dbReference type="AlphaFoldDB" id="A0A7W3LZ59"/>
<protein>
    <submittedName>
        <fullName evidence="6">AcrR family transcriptional regulator</fullName>
    </submittedName>
</protein>
<dbReference type="Gene3D" id="1.10.357.10">
    <property type="entry name" value="Tetracycline Repressor, domain 2"/>
    <property type="match status" value="1"/>
</dbReference>
<dbReference type="InterPro" id="IPR011075">
    <property type="entry name" value="TetR_C"/>
</dbReference>
<evidence type="ECO:0000256" key="3">
    <source>
        <dbReference type="ARBA" id="ARBA00023163"/>
    </source>
</evidence>
<evidence type="ECO:0000256" key="2">
    <source>
        <dbReference type="ARBA" id="ARBA00023125"/>
    </source>
</evidence>
<reference evidence="6 7" key="1">
    <citation type="submission" date="2020-08" db="EMBL/GenBank/DDBJ databases">
        <title>Genomic Encyclopedia of Type Strains, Phase IV (KMG-IV): sequencing the most valuable type-strain genomes for metagenomic binning, comparative biology and taxonomic classification.</title>
        <authorList>
            <person name="Goeker M."/>
        </authorList>
    </citation>
    <scope>NUCLEOTIDE SEQUENCE [LARGE SCALE GENOMIC DNA]</scope>
    <source>
        <strain evidence="6 7">DSM 44197</strain>
    </source>
</reference>